<evidence type="ECO:0000256" key="2">
    <source>
        <dbReference type="ARBA" id="ARBA00023125"/>
    </source>
</evidence>
<evidence type="ECO:0000313" key="6">
    <source>
        <dbReference type="EMBL" id="MBQ0929837.1"/>
    </source>
</evidence>
<proteinExistence type="predicted"/>
<dbReference type="PANTHER" id="PTHR30136">
    <property type="entry name" value="HELIX-TURN-HELIX TRANSCRIPTIONAL REGULATOR, ICLR FAMILY"/>
    <property type="match status" value="1"/>
</dbReference>
<dbReference type="InterPro" id="IPR029016">
    <property type="entry name" value="GAF-like_dom_sf"/>
</dbReference>
<reference evidence="6 7" key="1">
    <citation type="submission" date="2021-04" db="EMBL/GenBank/DDBJ databases">
        <title>The genome sequence of Ideonella sp. 3Y2.</title>
        <authorList>
            <person name="Liu Y."/>
        </authorList>
    </citation>
    <scope>NUCLEOTIDE SEQUENCE [LARGE SCALE GENOMIC DNA]</scope>
    <source>
        <strain evidence="6 7">3Y2</strain>
    </source>
</reference>
<dbReference type="InterPro" id="IPR005471">
    <property type="entry name" value="Tscrpt_reg_IclR_N"/>
</dbReference>
<protein>
    <submittedName>
        <fullName evidence="6">Helix-turn-helix domain-containing protein</fullName>
    </submittedName>
</protein>
<dbReference type="AlphaFoldDB" id="A0A941BEC8"/>
<dbReference type="PANTHER" id="PTHR30136:SF39">
    <property type="entry name" value="TRANSCRIPTIONAL REGULATORY PROTEIN"/>
    <property type="match status" value="1"/>
</dbReference>
<dbReference type="SUPFAM" id="SSF55781">
    <property type="entry name" value="GAF domain-like"/>
    <property type="match status" value="1"/>
</dbReference>
<dbReference type="GO" id="GO:0003700">
    <property type="term" value="F:DNA-binding transcription factor activity"/>
    <property type="evidence" value="ECO:0007669"/>
    <property type="project" value="TreeGrafter"/>
</dbReference>
<dbReference type="Proteomes" id="UP000676246">
    <property type="component" value="Unassembled WGS sequence"/>
</dbReference>
<dbReference type="Gene3D" id="1.10.10.10">
    <property type="entry name" value="Winged helix-like DNA-binding domain superfamily/Winged helix DNA-binding domain"/>
    <property type="match status" value="1"/>
</dbReference>
<sequence>MPRSAAQPSITDLDPAPGGVAAVDRALGLLRTFEDGSPRLGLAELSRRSGLYKSTVLRLLASLLHAGFLVREGEAYAPGPTLMRLGAQAQPEDALAAAVPPALRALVAATRESAAFHVRRGEHRLCLYREDSPQLLRDHIRAGDLLPLDRGAGGRVLMAFAGARGRVYDAIRRDGVVVMSGDRVPDLTGVSAPVFGAGGRLLGALTWTLPTTRHQPGFVGAVKDAAAALSARLGG</sequence>
<dbReference type="Gene3D" id="3.30.450.40">
    <property type="match status" value="2"/>
</dbReference>
<dbReference type="GO" id="GO:0045892">
    <property type="term" value="P:negative regulation of DNA-templated transcription"/>
    <property type="evidence" value="ECO:0007669"/>
    <property type="project" value="TreeGrafter"/>
</dbReference>
<dbReference type="Pfam" id="PF09339">
    <property type="entry name" value="HTH_IclR"/>
    <property type="match status" value="1"/>
</dbReference>
<comment type="caution">
    <text evidence="6">The sequence shown here is derived from an EMBL/GenBank/DDBJ whole genome shotgun (WGS) entry which is preliminary data.</text>
</comment>
<dbReference type="PROSITE" id="PS51077">
    <property type="entry name" value="HTH_ICLR"/>
    <property type="match status" value="1"/>
</dbReference>
<dbReference type="InterPro" id="IPR036388">
    <property type="entry name" value="WH-like_DNA-bd_sf"/>
</dbReference>
<dbReference type="SUPFAM" id="SSF46785">
    <property type="entry name" value="Winged helix' DNA-binding domain"/>
    <property type="match status" value="1"/>
</dbReference>
<dbReference type="SMART" id="SM00346">
    <property type="entry name" value="HTH_ICLR"/>
    <property type="match status" value="1"/>
</dbReference>
<organism evidence="6 7">
    <name type="scientific">Ideonella alba</name>
    <dbReference type="NCBI Taxonomy" id="2824118"/>
    <lineage>
        <taxon>Bacteria</taxon>
        <taxon>Pseudomonadati</taxon>
        <taxon>Pseudomonadota</taxon>
        <taxon>Betaproteobacteria</taxon>
        <taxon>Burkholderiales</taxon>
        <taxon>Sphaerotilaceae</taxon>
        <taxon>Ideonella</taxon>
    </lineage>
</organism>
<dbReference type="InterPro" id="IPR036390">
    <property type="entry name" value="WH_DNA-bd_sf"/>
</dbReference>
<evidence type="ECO:0000256" key="1">
    <source>
        <dbReference type="ARBA" id="ARBA00023015"/>
    </source>
</evidence>
<accession>A0A941BEC8</accession>
<dbReference type="PROSITE" id="PS51078">
    <property type="entry name" value="ICLR_ED"/>
    <property type="match status" value="1"/>
</dbReference>
<keyword evidence="2" id="KW-0238">DNA-binding</keyword>
<keyword evidence="3" id="KW-0804">Transcription</keyword>
<evidence type="ECO:0000259" key="4">
    <source>
        <dbReference type="PROSITE" id="PS51077"/>
    </source>
</evidence>
<gene>
    <name evidence="6" type="ORF">KAK03_04995</name>
</gene>
<dbReference type="InterPro" id="IPR014757">
    <property type="entry name" value="Tscrpt_reg_IclR_C"/>
</dbReference>
<evidence type="ECO:0000259" key="5">
    <source>
        <dbReference type="PROSITE" id="PS51078"/>
    </source>
</evidence>
<keyword evidence="7" id="KW-1185">Reference proteome</keyword>
<dbReference type="InterPro" id="IPR050707">
    <property type="entry name" value="HTH_MetabolicPath_Reg"/>
</dbReference>
<dbReference type="GO" id="GO:0003677">
    <property type="term" value="F:DNA binding"/>
    <property type="evidence" value="ECO:0007669"/>
    <property type="project" value="UniProtKB-KW"/>
</dbReference>
<evidence type="ECO:0000256" key="3">
    <source>
        <dbReference type="ARBA" id="ARBA00023163"/>
    </source>
</evidence>
<feature type="domain" description="IclR-ED" evidence="5">
    <location>
        <begin position="81"/>
        <end position="235"/>
    </location>
</feature>
<evidence type="ECO:0000313" key="7">
    <source>
        <dbReference type="Proteomes" id="UP000676246"/>
    </source>
</evidence>
<dbReference type="EMBL" id="JAGQDD010000002">
    <property type="protein sequence ID" value="MBQ0929837.1"/>
    <property type="molecule type" value="Genomic_DNA"/>
</dbReference>
<feature type="domain" description="HTH iclR-type" evidence="4">
    <location>
        <begin position="20"/>
        <end position="80"/>
    </location>
</feature>
<dbReference type="RefSeq" id="WP_210852081.1">
    <property type="nucleotide sequence ID" value="NZ_JAGQDD010000002.1"/>
</dbReference>
<keyword evidence="1" id="KW-0805">Transcription regulation</keyword>
<name>A0A941BEC8_9BURK</name>